<dbReference type="InterPro" id="IPR007318">
    <property type="entry name" value="Phopholipid_MeTrfase"/>
</dbReference>
<keyword evidence="4 5" id="KW-0472">Membrane</keyword>
<evidence type="ECO:0000256" key="4">
    <source>
        <dbReference type="ARBA" id="ARBA00023136"/>
    </source>
</evidence>
<evidence type="ECO:0000256" key="5">
    <source>
        <dbReference type="SAM" id="Phobius"/>
    </source>
</evidence>
<keyword evidence="3 5" id="KW-1133">Transmembrane helix</keyword>
<gene>
    <name evidence="6" type="ORF">Thpro_021781</name>
</gene>
<proteinExistence type="predicted"/>
<sequence length="153" mass="17144">MLKLRFPPPVYAFAAGLVMLGLRHYLPGPVVFPEPLAAWGWAGVAGGGLLTLWALAIFAGVHTTLNPYEPSKASRFVTHGPFRFSRNPMYLGYLTMLLGWAVWLDRLAVFAVPPLFALFITLRQIVPEERALTSLFGEPYVRYRQQVNRWLGG</sequence>
<dbReference type="EMBL" id="JQSG02000003">
    <property type="protein sequence ID" value="OBS09453.1"/>
    <property type="molecule type" value="Genomic_DNA"/>
</dbReference>
<protein>
    <recommendedName>
        <fullName evidence="8">Isoprenylcysteine carboxyl methyltransferase</fullName>
    </recommendedName>
</protein>
<dbReference type="Pfam" id="PF04191">
    <property type="entry name" value="PEMT"/>
    <property type="match status" value="1"/>
</dbReference>
<evidence type="ECO:0000256" key="3">
    <source>
        <dbReference type="ARBA" id="ARBA00022989"/>
    </source>
</evidence>
<evidence type="ECO:0000256" key="1">
    <source>
        <dbReference type="ARBA" id="ARBA00004127"/>
    </source>
</evidence>
<dbReference type="PANTHER" id="PTHR12714:SF24">
    <property type="entry name" value="SLR1182 PROTEIN"/>
    <property type="match status" value="1"/>
</dbReference>
<accession>A0A1A6C4G5</accession>
<feature type="transmembrane region" description="Helical" evidence="5">
    <location>
        <begin position="90"/>
        <end position="120"/>
    </location>
</feature>
<organism evidence="6 7">
    <name type="scientific">Acidihalobacter prosperus</name>
    <dbReference type="NCBI Taxonomy" id="160660"/>
    <lineage>
        <taxon>Bacteria</taxon>
        <taxon>Pseudomonadati</taxon>
        <taxon>Pseudomonadota</taxon>
        <taxon>Gammaproteobacteria</taxon>
        <taxon>Chromatiales</taxon>
        <taxon>Ectothiorhodospiraceae</taxon>
        <taxon>Acidihalobacter</taxon>
    </lineage>
</organism>
<dbReference type="AlphaFoldDB" id="A0A1A6C4G5"/>
<feature type="transmembrane region" description="Helical" evidence="5">
    <location>
        <begin position="38"/>
        <end position="61"/>
    </location>
</feature>
<dbReference type="PANTHER" id="PTHR12714">
    <property type="entry name" value="PROTEIN-S ISOPRENYLCYSTEINE O-METHYLTRANSFERASE"/>
    <property type="match status" value="1"/>
</dbReference>
<comment type="caution">
    <text evidence="6">The sequence shown here is derived from an EMBL/GenBank/DDBJ whole genome shotgun (WGS) entry which is preliminary data.</text>
</comment>
<keyword evidence="7" id="KW-1185">Reference proteome</keyword>
<name>A0A1A6C4G5_9GAMM</name>
<evidence type="ECO:0000313" key="7">
    <source>
        <dbReference type="Proteomes" id="UP000029273"/>
    </source>
</evidence>
<dbReference type="Proteomes" id="UP000029273">
    <property type="component" value="Unassembled WGS sequence"/>
</dbReference>
<dbReference type="OrthoDB" id="9811969at2"/>
<dbReference type="GO" id="GO:0012505">
    <property type="term" value="C:endomembrane system"/>
    <property type="evidence" value="ECO:0007669"/>
    <property type="project" value="UniProtKB-SubCell"/>
</dbReference>
<keyword evidence="2 5" id="KW-0812">Transmembrane</keyword>
<dbReference type="RefSeq" id="WP_038087988.1">
    <property type="nucleotide sequence ID" value="NZ_JQSG02000003.1"/>
</dbReference>
<comment type="subcellular location">
    <subcellularLocation>
        <location evidence="1">Endomembrane system</location>
        <topology evidence="1">Multi-pass membrane protein</topology>
    </subcellularLocation>
</comment>
<evidence type="ECO:0008006" key="8">
    <source>
        <dbReference type="Google" id="ProtNLM"/>
    </source>
</evidence>
<feature type="transmembrane region" description="Helical" evidence="5">
    <location>
        <begin position="6"/>
        <end position="26"/>
    </location>
</feature>
<dbReference type="Gene3D" id="1.20.120.1630">
    <property type="match status" value="1"/>
</dbReference>
<evidence type="ECO:0000256" key="2">
    <source>
        <dbReference type="ARBA" id="ARBA00022692"/>
    </source>
</evidence>
<evidence type="ECO:0000313" key="6">
    <source>
        <dbReference type="EMBL" id="OBS09453.1"/>
    </source>
</evidence>
<reference evidence="6 7" key="1">
    <citation type="journal article" date="2014" name="Genome Announc.">
        <title>Draft Genome Sequence of the Iron-Oxidizing, Acidophilic, and Halotolerant 'Thiobacillus prosperus' Type Strain DSM 5130.</title>
        <authorList>
            <person name="Ossandon F.J."/>
            <person name="Cardenas J.P."/>
            <person name="Corbett M."/>
            <person name="Quatrini R."/>
            <person name="Holmes D.S."/>
            <person name="Watkin E."/>
        </authorList>
    </citation>
    <scope>NUCLEOTIDE SEQUENCE [LARGE SCALE GENOMIC DNA]</scope>
    <source>
        <strain evidence="6 7">DSM 5130</strain>
    </source>
</reference>
<dbReference type="GO" id="GO:0016740">
    <property type="term" value="F:transferase activity"/>
    <property type="evidence" value="ECO:0007669"/>
    <property type="project" value="UniProtKB-ARBA"/>
</dbReference>